<reference evidence="7 8" key="1">
    <citation type="journal article" date="2019" name="Nat. Ecol. Evol.">
        <title>Megaphylogeny resolves global patterns of mushroom evolution.</title>
        <authorList>
            <person name="Varga T."/>
            <person name="Krizsan K."/>
            <person name="Foldi C."/>
            <person name="Dima B."/>
            <person name="Sanchez-Garcia M."/>
            <person name="Sanchez-Ramirez S."/>
            <person name="Szollosi G.J."/>
            <person name="Szarkandi J.G."/>
            <person name="Papp V."/>
            <person name="Albert L."/>
            <person name="Andreopoulos W."/>
            <person name="Angelini C."/>
            <person name="Antonin V."/>
            <person name="Barry K.W."/>
            <person name="Bougher N.L."/>
            <person name="Buchanan P."/>
            <person name="Buyck B."/>
            <person name="Bense V."/>
            <person name="Catcheside P."/>
            <person name="Chovatia M."/>
            <person name="Cooper J."/>
            <person name="Damon W."/>
            <person name="Desjardin D."/>
            <person name="Finy P."/>
            <person name="Geml J."/>
            <person name="Haridas S."/>
            <person name="Hughes K."/>
            <person name="Justo A."/>
            <person name="Karasinski D."/>
            <person name="Kautmanova I."/>
            <person name="Kiss B."/>
            <person name="Kocsube S."/>
            <person name="Kotiranta H."/>
            <person name="LaButti K.M."/>
            <person name="Lechner B.E."/>
            <person name="Liimatainen K."/>
            <person name="Lipzen A."/>
            <person name="Lukacs Z."/>
            <person name="Mihaltcheva S."/>
            <person name="Morgado L.N."/>
            <person name="Niskanen T."/>
            <person name="Noordeloos M.E."/>
            <person name="Ohm R.A."/>
            <person name="Ortiz-Santana B."/>
            <person name="Ovrebo C."/>
            <person name="Racz N."/>
            <person name="Riley R."/>
            <person name="Savchenko A."/>
            <person name="Shiryaev A."/>
            <person name="Soop K."/>
            <person name="Spirin V."/>
            <person name="Szebenyi C."/>
            <person name="Tomsovsky M."/>
            <person name="Tulloss R.E."/>
            <person name="Uehling J."/>
            <person name="Grigoriev I.V."/>
            <person name="Vagvolgyi C."/>
            <person name="Papp T."/>
            <person name="Martin F.M."/>
            <person name="Miettinen O."/>
            <person name="Hibbett D.S."/>
            <person name="Nagy L.G."/>
        </authorList>
    </citation>
    <scope>NUCLEOTIDE SEQUENCE [LARGE SCALE GENOMIC DNA]</scope>
    <source>
        <strain evidence="7 8">CBS 962.96</strain>
    </source>
</reference>
<evidence type="ECO:0000313" key="7">
    <source>
        <dbReference type="EMBL" id="THV03793.1"/>
    </source>
</evidence>
<feature type="compositionally biased region" description="Polar residues" evidence="5">
    <location>
        <begin position="417"/>
        <end position="447"/>
    </location>
</feature>
<dbReference type="Gene3D" id="1.20.5.510">
    <property type="entry name" value="Single helix bin"/>
    <property type="match status" value="1"/>
</dbReference>
<feature type="compositionally biased region" description="Low complexity" evidence="5">
    <location>
        <begin position="308"/>
        <end position="328"/>
    </location>
</feature>
<dbReference type="EMBL" id="ML179063">
    <property type="protein sequence ID" value="THV03793.1"/>
    <property type="molecule type" value="Genomic_DNA"/>
</dbReference>
<feature type="region of interest" description="Disordered" evidence="5">
    <location>
        <begin position="305"/>
        <end position="331"/>
    </location>
</feature>
<comment type="subcellular location">
    <subcellularLocation>
        <location evidence="1">Membrane</location>
        <topology evidence="1">Single-pass membrane protein</topology>
    </subcellularLocation>
</comment>
<evidence type="ECO:0000256" key="1">
    <source>
        <dbReference type="ARBA" id="ARBA00004167"/>
    </source>
</evidence>
<proteinExistence type="predicted"/>
<accession>A0A4S8MLK8</accession>
<dbReference type="InterPro" id="IPR051694">
    <property type="entry name" value="Immunoregulatory_rcpt-like"/>
</dbReference>
<dbReference type="OrthoDB" id="2756615at2759"/>
<evidence type="ECO:0000256" key="2">
    <source>
        <dbReference type="ARBA" id="ARBA00022692"/>
    </source>
</evidence>
<evidence type="ECO:0000256" key="3">
    <source>
        <dbReference type="ARBA" id="ARBA00022989"/>
    </source>
</evidence>
<dbReference type="AlphaFoldDB" id="A0A4S8MLK8"/>
<protein>
    <recommendedName>
        <fullName evidence="9">Peptidase A1 domain-containing protein</fullName>
    </recommendedName>
</protein>
<feature type="region of interest" description="Disordered" evidence="5">
    <location>
        <begin position="408"/>
        <end position="447"/>
    </location>
</feature>
<dbReference type="GO" id="GO:0016020">
    <property type="term" value="C:membrane"/>
    <property type="evidence" value="ECO:0007669"/>
    <property type="project" value="UniProtKB-SubCell"/>
</dbReference>
<keyword evidence="2 6" id="KW-0812">Transmembrane</keyword>
<evidence type="ECO:0000313" key="8">
    <source>
        <dbReference type="Proteomes" id="UP000297245"/>
    </source>
</evidence>
<evidence type="ECO:0000256" key="5">
    <source>
        <dbReference type="SAM" id="MobiDB-lite"/>
    </source>
</evidence>
<dbReference type="Proteomes" id="UP000297245">
    <property type="component" value="Unassembled WGS sequence"/>
</dbReference>
<evidence type="ECO:0008006" key="9">
    <source>
        <dbReference type="Google" id="ProtNLM"/>
    </source>
</evidence>
<evidence type="ECO:0000256" key="4">
    <source>
        <dbReference type="ARBA" id="ARBA00023136"/>
    </source>
</evidence>
<keyword evidence="8" id="KW-1185">Reference proteome</keyword>
<keyword evidence="3 6" id="KW-1133">Transmembrane helix</keyword>
<organism evidence="7 8">
    <name type="scientific">Dendrothele bispora (strain CBS 962.96)</name>
    <dbReference type="NCBI Taxonomy" id="1314807"/>
    <lineage>
        <taxon>Eukaryota</taxon>
        <taxon>Fungi</taxon>
        <taxon>Dikarya</taxon>
        <taxon>Basidiomycota</taxon>
        <taxon>Agaricomycotina</taxon>
        <taxon>Agaricomycetes</taxon>
        <taxon>Agaricomycetidae</taxon>
        <taxon>Agaricales</taxon>
        <taxon>Agaricales incertae sedis</taxon>
        <taxon>Dendrothele</taxon>
    </lineage>
</organism>
<dbReference type="PANTHER" id="PTHR15549">
    <property type="entry name" value="PAIRED IMMUNOGLOBULIN-LIKE TYPE 2 RECEPTOR"/>
    <property type="match status" value="1"/>
</dbReference>
<evidence type="ECO:0000256" key="6">
    <source>
        <dbReference type="SAM" id="Phobius"/>
    </source>
</evidence>
<dbReference type="GO" id="GO:0071944">
    <property type="term" value="C:cell periphery"/>
    <property type="evidence" value="ECO:0007669"/>
    <property type="project" value="UniProtKB-ARBA"/>
</dbReference>
<sequence length="498" mass="54579">MADTVTILYDSSDLTVNCEASPGGLPSMSTITPNDSSMSPGHFFNDTLLWFNSTAKCWLSNDEAWGSLALFGYAFGDNSQSFTLNDGQSSVPNPLHVQPIRDGKPQSSPGQWLNFTGDPAPIMSGINNMSIDYALAVPRESTNMLGQTIFVDDGSPEIVWTGGWEVNDYDGRSSEYFQPLPEGVSISPKAHGNATHSSNKIGETFTFKFAGTSFQVVGFKPVNFGVNSAFVMAFDIDGNTTTQHYFQQDGPDGSPHFVYFSTDSLQPGNHVLTANITENVGNTSAFIDYLSYKASFSLLSEKPDFQDASNNSNGTNPAGNTPPAGPNSSKSTNTAAIIGGCIGGVILLALLGFGFWFLRRRKLQQRRYSLHSQRTEEVVEPYTIPVNTRPASTESYIVDEKTVRIPEPDEPGRLFWQDSSQHPPTHPSNSNHEHSSVQNDLHPTDSVSNISAQDLKLQHDEAVAQRIRNLEVQIGIMNLLGILVRMEVLWEDARRMYS</sequence>
<feature type="transmembrane region" description="Helical" evidence="6">
    <location>
        <begin position="336"/>
        <end position="358"/>
    </location>
</feature>
<dbReference type="Gene3D" id="2.60.120.260">
    <property type="entry name" value="Galactose-binding domain-like"/>
    <property type="match status" value="1"/>
</dbReference>
<keyword evidence="4 6" id="KW-0472">Membrane</keyword>
<gene>
    <name evidence="7" type="ORF">K435DRAFT_851580</name>
</gene>
<name>A0A4S8MLK8_DENBC</name>